<evidence type="ECO:0000313" key="4">
    <source>
        <dbReference type="Proteomes" id="UP000028545"/>
    </source>
</evidence>
<evidence type="ECO:0000313" key="3">
    <source>
        <dbReference type="EMBL" id="KEZ39239.1"/>
    </source>
</evidence>
<sequence length="686" mass="76843">MPSRSKGQNDHQQHNWEPSEVFELLAWLDYCLEHKLDFEKSVVDHLSKTTGRYHNLARIKRKLTREWNLWGSIELNTLRDLYDGGSKTLHGYTDEDRAAIRQAKEQIGSPSRRFRLRSASTIPSISSPPSLSSTSLLSSRSPSGPDRRQLSETATLRSRARSRSRDVFSIPSDSGDEETLQRRKVRKIRPANPSRKTKRSNSLAREVSSVIEREPRRHPRLPGQVDRAQQPARSSSYTDAASQTADSMLELETRITGLETELARKIKELEDIQRECLEHKDYVFTLSNRLSAAQDECDVVRHSITAASDHRDDPAMQHVLRYELESLRRQMSKIQRQRQAIAKLETDSLKPSLNTIREEVDLIKSEIRDACFSIDLGVPMFADAGDTSRRDGTTIDAWARRIAGCSMSKLIASNLAKGDGPEVLSQTDLLAHQSLISEPYFESDFLVKAVKDFTDRFCKELSNCMRQDNPIARKLGTGSVPPVERDPAPVQDILSGEIFVPAFELALKLKSKLLLSKTRYKLVFYKPGDLFDPESMTRDGDGVTEEVMSKYSRGSLGLLKRGTAENQSEIRLCIFPALYSGLEHGGENNLDAETDSIDRCIVNSSQLMEDGSSVGLQEFDLVVKAVAMPTIVQHKAQTANSAKGKAPGTGPMANTEPGLEDVIFGFDHSHWKLYVPSYMSCSASKA</sequence>
<feature type="coiled-coil region" evidence="1">
    <location>
        <begin position="248"/>
        <end position="275"/>
    </location>
</feature>
<proteinExistence type="predicted"/>
<dbReference type="EMBL" id="JOWA01000154">
    <property type="protein sequence ID" value="KEZ39239.1"/>
    <property type="molecule type" value="Genomic_DNA"/>
</dbReference>
<dbReference type="GeneID" id="27728982"/>
<gene>
    <name evidence="3" type="ORF">SAPIO_CDS9910</name>
</gene>
<keyword evidence="1" id="KW-0175">Coiled coil</keyword>
<dbReference type="HOGENOM" id="CLU_401222_0_0_1"/>
<feature type="region of interest" description="Disordered" evidence="2">
    <location>
        <begin position="119"/>
        <end position="245"/>
    </location>
</feature>
<feature type="compositionally biased region" description="Polar residues" evidence="2">
    <location>
        <begin position="231"/>
        <end position="245"/>
    </location>
</feature>
<dbReference type="RefSeq" id="XP_016639038.1">
    <property type="nucleotide sequence ID" value="XM_016791194.1"/>
</dbReference>
<keyword evidence="4" id="KW-1185">Reference proteome</keyword>
<reference evidence="3 4" key="1">
    <citation type="journal article" date="2014" name="Genome Announc.">
        <title>Draft genome sequence of the pathogenic fungus Scedosporium apiospermum.</title>
        <authorList>
            <person name="Vandeputte P."/>
            <person name="Ghamrawi S."/>
            <person name="Rechenmann M."/>
            <person name="Iltis A."/>
            <person name="Giraud S."/>
            <person name="Fleury M."/>
            <person name="Thornton C."/>
            <person name="Delhaes L."/>
            <person name="Meyer W."/>
            <person name="Papon N."/>
            <person name="Bouchara J.P."/>
        </authorList>
    </citation>
    <scope>NUCLEOTIDE SEQUENCE [LARGE SCALE GENOMIC DNA]</scope>
    <source>
        <strain evidence="3 4">IHEM 14462</strain>
    </source>
</reference>
<evidence type="ECO:0000256" key="1">
    <source>
        <dbReference type="SAM" id="Coils"/>
    </source>
</evidence>
<dbReference type="KEGG" id="sapo:SAPIO_CDS9910"/>
<dbReference type="OrthoDB" id="5242484at2759"/>
<evidence type="ECO:0000256" key="2">
    <source>
        <dbReference type="SAM" id="MobiDB-lite"/>
    </source>
</evidence>
<organism evidence="3 4">
    <name type="scientific">Pseudallescheria apiosperma</name>
    <name type="common">Scedosporium apiospermum</name>
    <dbReference type="NCBI Taxonomy" id="563466"/>
    <lineage>
        <taxon>Eukaryota</taxon>
        <taxon>Fungi</taxon>
        <taxon>Dikarya</taxon>
        <taxon>Ascomycota</taxon>
        <taxon>Pezizomycotina</taxon>
        <taxon>Sordariomycetes</taxon>
        <taxon>Hypocreomycetidae</taxon>
        <taxon>Microascales</taxon>
        <taxon>Microascaceae</taxon>
        <taxon>Scedosporium</taxon>
    </lineage>
</organism>
<protein>
    <submittedName>
        <fullName evidence="3">Uncharacterized protein</fullName>
    </submittedName>
</protein>
<name>A0A084FVX7_PSEDA</name>
<dbReference type="Proteomes" id="UP000028545">
    <property type="component" value="Unassembled WGS sequence"/>
</dbReference>
<dbReference type="VEuPathDB" id="FungiDB:SAPIO_CDS9910"/>
<dbReference type="AlphaFoldDB" id="A0A084FVX7"/>
<feature type="compositionally biased region" description="Basic residues" evidence="2">
    <location>
        <begin position="182"/>
        <end position="199"/>
    </location>
</feature>
<accession>A0A084FVX7</accession>
<feature type="compositionally biased region" description="Low complexity" evidence="2">
    <location>
        <begin position="119"/>
        <end position="143"/>
    </location>
</feature>
<comment type="caution">
    <text evidence="3">The sequence shown here is derived from an EMBL/GenBank/DDBJ whole genome shotgun (WGS) entry which is preliminary data.</text>
</comment>